<sequence>MFKTWIRVLVLAAVIMAAFIFVVNADASTLHQVKPGDTLWRISNVNGVPVNTLQTVNGMAGGNIIYSGQKLLIPDTYRVRAGDSLWKISRNYGGIPIQAIKLANGLNSDYLYVGQILYIPAPVLVPASEFTPKEMDLFARMIYAESKGEPYKGQVGVGAVILNRVKDSRFPNTIADVLYQPWAFSPVYDGSFYNTPNDTARQAAQDAVSGYDPTYGALYFWNPSLVGAYNWVWTREITTQIGNHIFAR</sequence>
<organism evidence="3 4">
    <name type="scientific">Desulfotruncus arcticus DSM 17038</name>
    <dbReference type="NCBI Taxonomy" id="1121424"/>
    <lineage>
        <taxon>Bacteria</taxon>
        <taxon>Bacillati</taxon>
        <taxon>Bacillota</taxon>
        <taxon>Clostridia</taxon>
        <taxon>Eubacteriales</taxon>
        <taxon>Desulfallaceae</taxon>
        <taxon>Desulfotruncus</taxon>
    </lineage>
</organism>
<dbReference type="RefSeq" id="WP_238456593.1">
    <property type="nucleotide sequence ID" value="NZ_FOOX01000020.1"/>
</dbReference>
<dbReference type="InterPro" id="IPR036779">
    <property type="entry name" value="LysM_dom_sf"/>
</dbReference>
<dbReference type="PANTHER" id="PTHR33734">
    <property type="entry name" value="LYSM DOMAIN-CONTAINING GPI-ANCHORED PROTEIN 2"/>
    <property type="match status" value="1"/>
</dbReference>
<dbReference type="InterPro" id="IPR011105">
    <property type="entry name" value="Cell_wall_hydrolase_SleB"/>
</dbReference>
<accession>A0A1I2YB63</accession>
<proteinExistence type="predicted"/>
<dbReference type="InterPro" id="IPR042047">
    <property type="entry name" value="SleB_dom1"/>
</dbReference>
<dbReference type="EMBL" id="FOOX01000020">
    <property type="protein sequence ID" value="SFH22862.1"/>
    <property type="molecule type" value="Genomic_DNA"/>
</dbReference>
<feature type="chain" id="PRO_5011475759" evidence="1">
    <location>
        <begin position="28"/>
        <end position="248"/>
    </location>
</feature>
<dbReference type="Gene3D" id="3.10.350.10">
    <property type="entry name" value="LysM domain"/>
    <property type="match status" value="2"/>
</dbReference>
<dbReference type="SMART" id="SM00257">
    <property type="entry name" value="LysM"/>
    <property type="match status" value="2"/>
</dbReference>
<dbReference type="PROSITE" id="PS51782">
    <property type="entry name" value="LYSM"/>
    <property type="match status" value="2"/>
</dbReference>
<keyword evidence="1" id="KW-0732">Signal</keyword>
<feature type="signal peptide" evidence="1">
    <location>
        <begin position="1"/>
        <end position="27"/>
    </location>
</feature>
<dbReference type="Pfam" id="PF07486">
    <property type="entry name" value="Hydrolase_2"/>
    <property type="match status" value="1"/>
</dbReference>
<dbReference type="Pfam" id="PF01476">
    <property type="entry name" value="LysM"/>
    <property type="match status" value="2"/>
</dbReference>
<dbReference type="CDD" id="cd00118">
    <property type="entry name" value="LysM"/>
    <property type="match status" value="2"/>
</dbReference>
<protein>
    <submittedName>
        <fullName evidence="3">N-acetylmuramoyl-L-alanine amidase</fullName>
    </submittedName>
</protein>
<feature type="domain" description="LysM" evidence="2">
    <location>
        <begin position="29"/>
        <end position="73"/>
    </location>
</feature>
<dbReference type="AlphaFoldDB" id="A0A1I2YB63"/>
<dbReference type="GO" id="GO:0016787">
    <property type="term" value="F:hydrolase activity"/>
    <property type="evidence" value="ECO:0007669"/>
    <property type="project" value="InterPro"/>
</dbReference>
<dbReference type="PANTHER" id="PTHR33734:SF22">
    <property type="entry name" value="MEMBRANE-BOUND LYTIC MUREIN TRANSGLYCOSYLASE D"/>
    <property type="match status" value="1"/>
</dbReference>
<dbReference type="STRING" id="341036.SAMN05660649_04359"/>
<dbReference type="InterPro" id="IPR018392">
    <property type="entry name" value="LysM"/>
</dbReference>
<name>A0A1I2YB63_9FIRM</name>
<evidence type="ECO:0000313" key="3">
    <source>
        <dbReference type="EMBL" id="SFH22862.1"/>
    </source>
</evidence>
<dbReference type="Gene3D" id="6.20.240.60">
    <property type="match status" value="1"/>
</dbReference>
<dbReference type="Gene3D" id="1.10.10.2520">
    <property type="entry name" value="Cell wall hydrolase SleB, domain 1"/>
    <property type="match status" value="1"/>
</dbReference>
<evidence type="ECO:0000256" key="1">
    <source>
        <dbReference type="SAM" id="SignalP"/>
    </source>
</evidence>
<evidence type="ECO:0000313" key="4">
    <source>
        <dbReference type="Proteomes" id="UP000199337"/>
    </source>
</evidence>
<reference evidence="4" key="1">
    <citation type="submission" date="2016-10" db="EMBL/GenBank/DDBJ databases">
        <authorList>
            <person name="Varghese N."/>
            <person name="Submissions S."/>
        </authorList>
    </citation>
    <scope>NUCLEOTIDE SEQUENCE [LARGE SCALE GENOMIC DNA]</scope>
    <source>
        <strain evidence="4">DSM 17038</strain>
    </source>
</reference>
<keyword evidence="4" id="KW-1185">Reference proteome</keyword>
<dbReference type="SUPFAM" id="SSF54106">
    <property type="entry name" value="LysM domain"/>
    <property type="match status" value="2"/>
</dbReference>
<dbReference type="Proteomes" id="UP000199337">
    <property type="component" value="Unassembled WGS sequence"/>
</dbReference>
<evidence type="ECO:0000259" key="2">
    <source>
        <dbReference type="PROSITE" id="PS51782"/>
    </source>
</evidence>
<gene>
    <name evidence="3" type="ORF">SAMN05660649_04359</name>
</gene>
<feature type="domain" description="LysM" evidence="2">
    <location>
        <begin position="75"/>
        <end position="119"/>
    </location>
</feature>